<sequence length="102" mass="11493">MATVKLMVFYRRPEDEAAFWTHYREVHLPLVTKIPGLQKVLVNRVDQNPMGGEPAYFMIAELHFADQAAFDAAMASPENRAAGRDAMQFAKGLFTMLAMTET</sequence>
<feature type="domain" description="EthD" evidence="1">
    <location>
        <begin position="13"/>
        <end position="90"/>
    </location>
</feature>
<dbReference type="PANTHER" id="PTHR40260:SF2">
    <property type="entry name" value="BLR8190 PROTEIN"/>
    <property type="match status" value="1"/>
</dbReference>
<evidence type="ECO:0000313" key="2">
    <source>
        <dbReference type="EMBL" id="MBB5373014.1"/>
    </source>
</evidence>
<dbReference type="InterPro" id="IPR009799">
    <property type="entry name" value="EthD_dom"/>
</dbReference>
<dbReference type="AlphaFoldDB" id="A0A840VBM3"/>
<dbReference type="Pfam" id="PF07110">
    <property type="entry name" value="EthD"/>
    <property type="match status" value="1"/>
</dbReference>
<dbReference type="Proteomes" id="UP000553706">
    <property type="component" value="Unassembled WGS sequence"/>
</dbReference>
<dbReference type="NCBIfam" id="TIGR02118">
    <property type="entry name" value="EthD family reductase"/>
    <property type="match status" value="1"/>
</dbReference>
<name>A0A840VBM3_9PROT</name>
<proteinExistence type="predicted"/>
<dbReference type="PANTHER" id="PTHR40260">
    <property type="entry name" value="BLR8190 PROTEIN"/>
    <property type="match status" value="1"/>
</dbReference>
<dbReference type="GO" id="GO:0016491">
    <property type="term" value="F:oxidoreductase activity"/>
    <property type="evidence" value="ECO:0007669"/>
    <property type="project" value="InterPro"/>
</dbReference>
<evidence type="ECO:0000259" key="1">
    <source>
        <dbReference type="Pfam" id="PF07110"/>
    </source>
</evidence>
<dbReference type="SUPFAM" id="SSF54909">
    <property type="entry name" value="Dimeric alpha+beta barrel"/>
    <property type="match status" value="1"/>
</dbReference>
<organism evidence="2 3">
    <name type="scientific">Acidocella aromatica</name>
    <dbReference type="NCBI Taxonomy" id="1303579"/>
    <lineage>
        <taxon>Bacteria</taxon>
        <taxon>Pseudomonadati</taxon>
        <taxon>Pseudomonadota</taxon>
        <taxon>Alphaproteobacteria</taxon>
        <taxon>Acetobacterales</taxon>
        <taxon>Acidocellaceae</taxon>
        <taxon>Acidocella</taxon>
    </lineage>
</organism>
<gene>
    <name evidence="2" type="ORF">HNP71_001272</name>
</gene>
<keyword evidence="3" id="KW-1185">Reference proteome</keyword>
<reference evidence="2 3" key="1">
    <citation type="submission" date="2020-08" db="EMBL/GenBank/DDBJ databases">
        <title>Genomic Encyclopedia of Type Strains, Phase IV (KMG-IV): sequencing the most valuable type-strain genomes for metagenomic binning, comparative biology and taxonomic classification.</title>
        <authorList>
            <person name="Goeker M."/>
        </authorList>
    </citation>
    <scope>NUCLEOTIDE SEQUENCE [LARGE SCALE GENOMIC DNA]</scope>
    <source>
        <strain evidence="2 3">DSM 27026</strain>
    </source>
</reference>
<dbReference type="EMBL" id="JACHFJ010000004">
    <property type="protein sequence ID" value="MBB5373014.1"/>
    <property type="molecule type" value="Genomic_DNA"/>
</dbReference>
<dbReference type="InterPro" id="IPR011008">
    <property type="entry name" value="Dimeric_a/b-barrel"/>
</dbReference>
<protein>
    <submittedName>
        <fullName evidence="2">Uncharacterized protein (TIGR02118 family)</fullName>
    </submittedName>
</protein>
<comment type="caution">
    <text evidence="2">The sequence shown here is derived from an EMBL/GenBank/DDBJ whole genome shotgun (WGS) entry which is preliminary data.</text>
</comment>
<dbReference type="Gene3D" id="3.30.70.100">
    <property type="match status" value="1"/>
</dbReference>
<accession>A0A840VBM3</accession>
<dbReference type="RefSeq" id="WP_183266038.1">
    <property type="nucleotide sequence ID" value="NZ_JACHFJ010000004.1"/>
</dbReference>
<evidence type="ECO:0000313" key="3">
    <source>
        <dbReference type="Proteomes" id="UP000553706"/>
    </source>
</evidence>